<dbReference type="Proteomes" id="UP000183685">
    <property type="component" value="Unassembled WGS sequence"/>
</dbReference>
<gene>
    <name evidence="2" type="ORF">SAMN04488071_2994</name>
</gene>
<evidence type="ECO:0000256" key="1">
    <source>
        <dbReference type="SAM" id="Phobius"/>
    </source>
</evidence>
<organism evidence="2 3">
    <name type="scientific">Kordiimonas lacus</name>
    <dbReference type="NCBI Taxonomy" id="637679"/>
    <lineage>
        <taxon>Bacteria</taxon>
        <taxon>Pseudomonadati</taxon>
        <taxon>Pseudomonadota</taxon>
        <taxon>Alphaproteobacteria</taxon>
        <taxon>Kordiimonadales</taxon>
        <taxon>Kordiimonadaceae</taxon>
        <taxon>Kordiimonas</taxon>
    </lineage>
</organism>
<feature type="transmembrane region" description="Helical" evidence="1">
    <location>
        <begin position="127"/>
        <end position="160"/>
    </location>
</feature>
<keyword evidence="1" id="KW-0472">Membrane</keyword>
<protein>
    <submittedName>
        <fullName evidence="2">Uncharacterized protein</fullName>
    </submittedName>
</protein>
<feature type="transmembrane region" description="Helical" evidence="1">
    <location>
        <begin position="172"/>
        <end position="193"/>
    </location>
</feature>
<name>A0A1G7D7U8_9PROT</name>
<keyword evidence="1" id="KW-1133">Transmembrane helix</keyword>
<proteinExistence type="predicted"/>
<keyword evidence="1" id="KW-0812">Transmembrane</keyword>
<keyword evidence="3" id="KW-1185">Reference proteome</keyword>
<feature type="transmembrane region" description="Helical" evidence="1">
    <location>
        <begin position="85"/>
        <end position="107"/>
    </location>
</feature>
<feature type="transmembrane region" description="Helical" evidence="1">
    <location>
        <begin position="12"/>
        <end position="34"/>
    </location>
</feature>
<dbReference type="STRING" id="637679.GCA_001550055_02311"/>
<feature type="transmembrane region" description="Helical" evidence="1">
    <location>
        <begin position="205"/>
        <end position="230"/>
    </location>
</feature>
<evidence type="ECO:0000313" key="2">
    <source>
        <dbReference type="EMBL" id="SDE47601.1"/>
    </source>
</evidence>
<dbReference type="EMBL" id="FNAK01000007">
    <property type="protein sequence ID" value="SDE47601.1"/>
    <property type="molecule type" value="Genomic_DNA"/>
</dbReference>
<dbReference type="OrthoDB" id="6398376at2"/>
<evidence type="ECO:0000313" key="3">
    <source>
        <dbReference type="Proteomes" id="UP000183685"/>
    </source>
</evidence>
<feature type="transmembrane region" description="Helical" evidence="1">
    <location>
        <begin position="46"/>
        <end position="65"/>
    </location>
</feature>
<feature type="transmembrane region" description="Helical" evidence="1">
    <location>
        <begin position="587"/>
        <end position="607"/>
    </location>
</feature>
<dbReference type="AlphaFoldDB" id="A0A1G7D7U8"/>
<feature type="transmembrane region" description="Helical" evidence="1">
    <location>
        <begin position="556"/>
        <end position="575"/>
    </location>
</feature>
<sequence length="617" mass="69781">MLQIFKSEFQRYRLWAILATVGLLAIYVFVAKLMPFLQGNSPFKSMLYLGLLPLSALFGFVQMMLHRRTNHWTYLIHRPLAPRNIYFGLALAGAAVVSMVVLVPWFIMVGGMDAFSGSVVDTRHYGYGFFLLFCSLAAYFVGTLAAISANKGAILLAIFLNWMMTTEPESTFLQFFPMLVILGILVTLNVVSFKPDLSTHERRPWAITLTVFPMTYALLFGLSLFTTVYYHVPKFIMGTHPDLNPVEGTVSYMWELGPAEQVAYALEGSSHPKTDYYIKQAELADMAYLDSREWSYPTEDQLHTLDIQHALAPTGTNSIWKFAHDEMLMIGMSEATRKPIGAIGVNGFIDDASLATAADRFQAVPVMVGKKFLMTNNRMYQLDFAERSMDIKHELPAGERYVAKPQIRDDYVAILTDKRTLLFDPKVLRDGFDRAVPEYSIDHPASLSSFHFVDTYRLVDGYLMLYRGNHFFGFNKPGSAVVHAKLGGAAETIHERHYELKRHPSWIQYHFEMMSPAMVLIDHLYRSKLMNSRIDNIRPDGDLVLNALLGRQHPPLIYWMAGILMTVSAAAALIMSRKHGLGRAQTATWVALCAIFSLPALISFFLMNPWRTNPKQA</sequence>
<accession>A0A1G7D7U8</accession>
<dbReference type="RefSeq" id="WP_068305153.1">
    <property type="nucleotide sequence ID" value="NZ_FNAK01000007.1"/>
</dbReference>
<reference evidence="2 3" key="1">
    <citation type="submission" date="2016-10" db="EMBL/GenBank/DDBJ databases">
        <authorList>
            <person name="de Groot N.N."/>
        </authorList>
    </citation>
    <scope>NUCLEOTIDE SEQUENCE [LARGE SCALE GENOMIC DNA]</scope>
    <source>
        <strain evidence="2 3">CGMCC 1.9109</strain>
    </source>
</reference>